<dbReference type="GO" id="GO:0006508">
    <property type="term" value="P:proteolysis"/>
    <property type="evidence" value="ECO:0007669"/>
    <property type="project" value="UniProtKB-KW"/>
</dbReference>
<feature type="active site" description="Charge relay system" evidence="7">
    <location>
        <position position="156"/>
    </location>
</feature>
<dbReference type="Gene3D" id="3.40.50.200">
    <property type="entry name" value="Peptidase S8/S53 domain"/>
    <property type="match status" value="1"/>
</dbReference>
<feature type="domain" description="Peptidase S8/S53" evidence="9">
    <location>
        <begin position="149"/>
        <end position="401"/>
    </location>
</feature>
<name>A0A7J6Q5X1_PEROL</name>
<accession>A0A7J6Q5X1</accession>
<evidence type="ECO:0000256" key="5">
    <source>
        <dbReference type="ARBA" id="ARBA00023529"/>
    </source>
</evidence>
<dbReference type="InterPro" id="IPR023828">
    <property type="entry name" value="Peptidase_S8_Ser-AS"/>
</dbReference>
<dbReference type="Pfam" id="PF00082">
    <property type="entry name" value="Peptidase_S8"/>
    <property type="match status" value="1"/>
</dbReference>
<proteinExistence type="inferred from homology"/>
<keyword evidence="4 7" id="KW-0720">Serine protease</keyword>
<dbReference type="Proteomes" id="UP000574390">
    <property type="component" value="Unassembled WGS sequence"/>
</dbReference>
<dbReference type="GO" id="GO:0004252">
    <property type="term" value="F:serine-type endopeptidase activity"/>
    <property type="evidence" value="ECO:0007669"/>
    <property type="project" value="UniProtKB-UniRule"/>
</dbReference>
<dbReference type="EC" id="3.4.21.62" evidence="6"/>
<evidence type="ECO:0000313" key="10">
    <source>
        <dbReference type="EMBL" id="KAF4703612.1"/>
    </source>
</evidence>
<organism evidence="10 11">
    <name type="scientific">Perkinsus olseni</name>
    <name type="common">Perkinsus atlanticus</name>
    <dbReference type="NCBI Taxonomy" id="32597"/>
    <lineage>
        <taxon>Eukaryota</taxon>
        <taxon>Sar</taxon>
        <taxon>Alveolata</taxon>
        <taxon>Perkinsozoa</taxon>
        <taxon>Perkinsea</taxon>
        <taxon>Perkinsida</taxon>
        <taxon>Perkinsidae</taxon>
        <taxon>Perkinsus</taxon>
    </lineage>
</organism>
<dbReference type="EMBL" id="JABANM010032028">
    <property type="protein sequence ID" value="KAF4703612.1"/>
    <property type="molecule type" value="Genomic_DNA"/>
</dbReference>
<evidence type="ECO:0000256" key="3">
    <source>
        <dbReference type="ARBA" id="ARBA00022801"/>
    </source>
</evidence>
<reference evidence="10 11" key="1">
    <citation type="submission" date="2020-04" db="EMBL/GenBank/DDBJ databases">
        <title>Perkinsus olseni comparative genomics.</title>
        <authorList>
            <person name="Bogema D.R."/>
        </authorList>
    </citation>
    <scope>NUCLEOTIDE SEQUENCE [LARGE SCALE GENOMIC DNA]</scope>
    <source>
        <strain evidence="10">ATCC PRA-205</strain>
    </source>
</reference>
<evidence type="ECO:0000256" key="4">
    <source>
        <dbReference type="ARBA" id="ARBA00022825"/>
    </source>
</evidence>
<protein>
    <recommendedName>
        <fullName evidence="6">subtilisin</fullName>
        <ecNumber evidence="6">3.4.21.62</ecNumber>
    </recommendedName>
</protein>
<comment type="catalytic activity">
    <reaction evidence="5">
        <text>Hydrolysis of proteins with broad specificity for peptide bonds, and a preference for a large uncharged residue in P1. Hydrolyzes peptide amides.</text>
        <dbReference type="EC" id="3.4.21.62"/>
    </reaction>
</comment>
<dbReference type="PROSITE" id="PS00138">
    <property type="entry name" value="SUBTILASE_SER"/>
    <property type="match status" value="1"/>
</dbReference>
<dbReference type="PANTHER" id="PTHR43806:SF11">
    <property type="entry name" value="CEREVISIN-RELATED"/>
    <property type="match status" value="1"/>
</dbReference>
<dbReference type="InterPro" id="IPR036852">
    <property type="entry name" value="Peptidase_S8/S53_dom_sf"/>
</dbReference>
<dbReference type="PROSITE" id="PS51892">
    <property type="entry name" value="SUBTILASE"/>
    <property type="match status" value="1"/>
</dbReference>
<evidence type="ECO:0000259" key="9">
    <source>
        <dbReference type="Pfam" id="PF00082"/>
    </source>
</evidence>
<dbReference type="AlphaFoldDB" id="A0A7J6Q5X1"/>
<dbReference type="PANTHER" id="PTHR43806">
    <property type="entry name" value="PEPTIDASE S8"/>
    <property type="match status" value="1"/>
</dbReference>
<evidence type="ECO:0000313" key="11">
    <source>
        <dbReference type="Proteomes" id="UP000574390"/>
    </source>
</evidence>
<gene>
    <name evidence="10" type="ORF">FOZ62_026913</name>
</gene>
<evidence type="ECO:0000256" key="8">
    <source>
        <dbReference type="RuleBase" id="RU003355"/>
    </source>
</evidence>
<keyword evidence="2 7" id="KW-0645">Protease</keyword>
<dbReference type="SUPFAM" id="SSF52743">
    <property type="entry name" value="Subtilisin-like"/>
    <property type="match status" value="1"/>
</dbReference>
<dbReference type="PROSITE" id="PS00136">
    <property type="entry name" value="SUBTILASE_ASP"/>
    <property type="match status" value="1"/>
</dbReference>
<evidence type="ECO:0000256" key="6">
    <source>
        <dbReference type="ARBA" id="ARBA00023619"/>
    </source>
</evidence>
<dbReference type="InterPro" id="IPR050131">
    <property type="entry name" value="Peptidase_S8_subtilisin-like"/>
</dbReference>
<feature type="active site" description="Charge relay system" evidence="7">
    <location>
        <position position="200"/>
    </location>
</feature>
<evidence type="ECO:0000256" key="1">
    <source>
        <dbReference type="ARBA" id="ARBA00011073"/>
    </source>
</evidence>
<dbReference type="InterPro" id="IPR023827">
    <property type="entry name" value="Peptidase_S8_Asp-AS"/>
</dbReference>
<evidence type="ECO:0000256" key="2">
    <source>
        <dbReference type="ARBA" id="ARBA00022670"/>
    </source>
</evidence>
<dbReference type="PRINTS" id="PR00723">
    <property type="entry name" value="SUBTILISIN"/>
</dbReference>
<evidence type="ECO:0000256" key="7">
    <source>
        <dbReference type="PROSITE-ProRule" id="PRU01240"/>
    </source>
</evidence>
<keyword evidence="3 7" id="KW-0378">Hydrolase</keyword>
<dbReference type="InterPro" id="IPR000209">
    <property type="entry name" value="Peptidase_S8/S53_dom"/>
</dbReference>
<feature type="active site" description="Charge relay system" evidence="7">
    <location>
        <position position="367"/>
    </location>
</feature>
<sequence>MRIPSITLHASLAGATASPESTIVSITSDTGDVDVRQLPRMMRNAGYTPDPEVTSFLDTAEITTLEYVHSQVVQTPPHTIDSEALCSFVTSASSKLSLQSDCAEDASGDIFELDGDLDVNDPDAKYQKHLEWMDMSEVWKLARPHVTRTVKAAVIDTGVDWTDPDFAPLKGTLAKKSGGSLEGGWNFFTQSTDLTTKEPHGTEVSKILAAKGNNLVGMAGVAPNVILVPLQIFAHPKYTKLSLFSEAINMAIDLGVDVITMAIGYYFSRLTTAQQHLVSSALHSAQLNGILFVSSAGNRGEKASDKYPCWYGGPLGICVAMQTDDRSQAVLHPNSNWGERVDVAAYGTRVFSGRDESGKLRYLDGTSASAPIVAGLVAILLSMGVEPDSVKSLLLANADKLTSVRSGHSIWGGAINALRTVQDAISN</sequence>
<comment type="similarity">
    <text evidence="1 7 8">Belongs to the peptidase S8 family.</text>
</comment>
<dbReference type="InterPro" id="IPR015500">
    <property type="entry name" value="Peptidase_S8_subtilisin-rel"/>
</dbReference>
<comment type="caution">
    <text evidence="10">The sequence shown here is derived from an EMBL/GenBank/DDBJ whole genome shotgun (WGS) entry which is preliminary data.</text>
</comment>